<reference evidence="1" key="1">
    <citation type="submission" date="2023-11" db="EMBL/GenBank/DDBJ databases">
        <title>Genome assemblies of two species of porcelain crab, Petrolisthes cinctipes and Petrolisthes manimaculis (Anomura: Porcellanidae).</title>
        <authorList>
            <person name="Angst P."/>
        </authorList>
    </citation>
    <scope>NUCLEOTIDE SEQUENCE</scope>
    <source>
        <strain evidence="1">PB745_02</strain>
        <tissue evidence="1">Gill</tissue>
    </source>
</reference>
<name>A0AAE1NVA6_9EUCA</name>
<gene>
    <name evidence="1" type="ORF">Pmani_031612</name>
</gene>
<evidence type="ECO:0000313" key="1">
    <source>
        <dbReference type="EMBL" id="KAK4295852.1"/>
    </source>
</evidence>
<keyword evidence="2" id="KW-1185">Reference proteome</keyword>
<protein>
    <submittedName>
        <fullName evidence="1">Uncharacterized protein</fullName>
    </submittedName>
</protein>
<evidence type="ECO:0000313" key="2">
    <source>
        <dbReference type="Proteomes" id="UP001292094"/>
    </source>
</evidence>
<dbReference type="PROSITE" id="PS51257">
    <property type="entry name" value="PROKAR_LIPOPROTEIN"/>
    <property type="match status" value="1"/>
</dbReference>
<proteinExistence type="predicted"/>
<comment type="caution">
    <text evidence="1">The sequence shown here is derived from an EMBL/GenBank/DDBJ whole genome shotgun (WGS) entry which is preliminary data.</text>
</comment>
<accession>A0AAE1NVA6</accession>
<dbReference type="Proteomes" id="UP001292094">
    <property type="component" value="Unassembled WGS sequence"/>
</dbReference>
<dbReference type="AlphaFoldDB" id="A0AAE1NVA6"/>
<organism evidence="1 2">
    <name type="scientific">Petrolisthes manimaculis</name>
    <dbReference type="NCBI Taxonomy" id="1843537"/>
    <lineage>
        <taxon>Eukaryota</taxon>
        <taxon>Metazoa</taxon>
        <taxon>Ecdysozoa</taxon>
        <taxon>Arthropoda</taxon>
        <taxon>Crustacea</taxon>
        <taxon>Multicrustacea</taxon>
        <taxon>Malacostraca</taxon>
        <taxon>Eumalacostraca</taxon>
        <taxon>Eucarida</taxon>
        <taxon>Decapoda</taxon>
        <taxon>Pleocyemata</taxon>
        <taxon>Anomura</taxon>
        <taxon>Galatheoidea</taxon>
        <taxon>Porcellanidae</taxon>
        <taxon>Petrolisthes</taxon>
    </lineage>
</organism>
<dbReference type="EMBL" id="JAWZYT010003981">
    <property type="protein sequence ID" value="KAK4295852.1"/>
    <property type="molecule type" value="Genomic_DNA"/>
</dbReference>
<sequence length="134" mass="14222">MKCRGTQRDCKCCIGTQGPMCGVGSGVIGCEDAYSGTCRTFCAEGESEETRADCGEDPCACCISNRRSQTCTPTYECVSSAEMCTGTVDTENICDCFSSSFCCVTGLENCDGTELKHGDVNKLDATDSSTLHHK</sequence>